<sequence length="62" mass="7219">MNGLQPWRMNDVDWKDRISHPNQHSDDAPSCFSEYTVSNEDPTTIEDMEPGPYDHAMPSRRL</sequence>
<dbReference type="Proteomes" id="UP000054549">
    <property type="component" value="Unassembled WGS sequence"/>
</dbReference>
<gene>
    <name evidence="2" type="ORF">M378DRAFT_172023</name>
</gene>
<feature type="compositionally biased region" description="Basic and acidic residues" evidence="1">
    <location>
        <begin position="15"/>
        <end position="27"/>
    </location>
</feature>
<feature type="compositionally biased region" description="Polar residues" evidence="1">
    <location>
        <begin position="33"/>
        <end position="42"/>
    </location>
</feature>
<name>A0A0C2W7S8_AMAMK</name>
<evidence type="ECO:0000256" key="1">
    <source>
        <dbReference type="SAM" id="MobiDB-lite"/>
    </source>
</evidence>
<reference evidence="2 3" key="1">
    <citation type="submission" date="2014-04" db="EMBL/GenBank/DDBJ databases">
        <title>Evolutionary Origins and Diversification of the Mycorrhizal Mutualists.</title>
        <authorList>
            <consortium name="DOE Joint Genome Institute"/>
            <consortium name="Mycorrhizal Genomics Consortium"/>
            <person name="Kohler A."/>
            <person name="Kuo A."/>
            <person name="Nagy L.G."/>
            <person name="Floudas D."/>
            <person name="Copeland A."/>
            <person name="Barry K.W."/>
            <person name="Cichocki N."/>
            <person name="Veneault-Fourrey C."/>
            <person name="LaButti K."/>
            <person name="Lindquist E.A."/>
            <person name="Lipzen A."/>
            <person name="Lundell T."/>
            <person name="Morin E."/>
            <person name="Murat C."/>
            <person name="Riley R."/>
            <person name="Ohm R."/>
            <person name="Sun H."/>
            <person name="Tunlid A."/>
            <person name="Henrissat B."/>
            <person name="Grigoriev I.V."/>
            <person name="Hibbett D.S."/>
            <person name="Martin F."/>
        </authorList>
    </citation>
    <scope>NUCLEOTIDE SEQUENCE [LARGE SCALE GENOMIC DNA]</scope>
    <source>
        <strain evidence="2 3">Koide BX008</strain>
    </source>
</reference>
<dbReference type="HOGENOM" id="CLU_2903703_0_0_1"/>
<dbReference type="AlphaFoldDB" id="A0A0C2W7S8"/>
<organism evidence="2 3">
    <name type="scientific">Amanita muscaria (strain Koide BX008)</name>
    <dbReference type="NCBI Taxonomy" id="946122"/>
    <lineage>
        <taxon>Eukaryota</taxon>
        <taxon>Fungi</taxon>
        <taxon>Dikarya</taxon>
        <taxon>Basidiomycota</taxon>
        <taxon>Agaricomycotina</taxon>
        <taxon>Agaricomycetes</taxon>
        <taxon>Agaricomycetidae</taxon>
        <taxon>Agaricales</taxon>
        <taxon>Pluteineae</taxon>
        <taxon>Amanitaceae</taxon>
        <taxon>Amanita</taxon>
    </lineage>
</organism>
<dbReference type="EMBL" id="KN818378">
    <property type="protein sequence ID" value="KIL57207.1"/>
    <property type="molecule type" value="Genomic_DNA"/>
</dbReference>
<accession>A0A0C2W7S8</accession>
<protein>
    <submittedName>
        <fullName evidence="2">Uncharacterized protein</fullName>
    </submittedName>
</protein>
<dbReference type="InParanoid" id="A0A0C2W7S8"/>
<proteinExistence type="predicted"/>
<feature type="region of interest" description="Disordered" evidence="1">
    <location>
        <begin position="15"/>
        <end position="62"/>
    </location>
</feature>
<evidence type="ECO:0000313" key="3">
    <source>
        <dbReference type="Proteomes" id="UP000054549"/>
    </source>
</evidence>
<evidence type="ECO:0000313" key="2">
    <source>
        <dbReference type="EMBL" id="KIL57207.1"/>
    </source>
</evidence>
<keyword evidence="3" id="KW-1185">Reference proteome</keyword>